<gene>
    <name evidence="1" type="ORF">BDFB_009239</name>
</gene>
<proteinExistence type="predicted"/>
<dbReference type="EMBL" id="QDEB01059279">
    <property type="protein sequence ID" value="RZC36742.1"/>
    <property type="molecule type" value="Genomic_DNA"/>
</dbReference>
<evidence type="ECO:0000313" key="1">
    <source>
        <dbReference type="EMBL" id="RZC36742.1"/>
    </source>
</evidence>
<organism evidence="1 2">
    <name type="scientific">Asbolus verrucosus</name>
    <name type="common">Desert ironclad beetle</name>
    <dbReference type="NCBI Taxonomy" id="1661398"/>
    <lineage>
        <taxon>Eukaryota</taxon>
        <taxon>Metazoa</taxon>
        <taxon>Ecdysozoa</taxon>
        <taxon>Arthropoda</taxon>
        <taxon>Hexapoda</taxon>
        <taxon>Insecta</taxon>
        <taxon>Pterygota</taxon>
        <taxon>Neoptera</taxon>
        <taxon>Endopterygota</taxon>
        <taxon>Coleoptera</taxon>
        <taxon>Polyphaga</taxon>
        <taxon>Cucujiformia</taxon>
        <taxon>Tenebrionidae</taxon>
        <taxon>Pimeliinae</taxon>
        <taxon>Asbolus</taxon>
    </lineage>
</organism>
<sequence length="53" mass="5801">MSRKIHNSSDNLSWPLIACQVGSCLTRRAYLIEPASAHQTHFASDNNASVSKS</sequence>
<evidence type="ECO:0000313" key="2">
    <source>
        <dbReference type="Proteomes" id="UP000292052"/>
    </source>
</evidence>
<dbReference type="AlphaFoldDB" id="A0A482VUZ2"/>
<keyword evidence="2" id="KW-1185">Reference proteome</keyword>
<reference evidence="1 2" key="1">
    <citation type="submission" date="2017-03" db="EMBL/GenBank/DDBJ databases">
        <title>Genome of the blue death feigning beetle - Asbolus verrucosus.</title>
        <authorList>
            <person name="Rider S.D."/>
        </authorList>
    </citation>
    <scope>NUCLEOTIDE SEQUENCE [LARGE SCALE GENOMIC DNA]</scope>
    <source>
        <strain evidence="1">Butters</strain>
        <tissue evidence="1">Head and leg muscle</tissue>
    </source>
</reference>
<protein>
    <submittedName>
        <fullName evidence="1">Uncharacterized protein</fullName>
    </submittedName>
</protein>
<dbReference type="OrthoDB" id="10330547at2759"/>
<dbReference type="Proteomes" id="UP000292052">
    <property type="component" value="Unassembled WGS sequence"/>
</dbReference>
<comment type="caution">
    <text evidence="1">The sequence shown here is derived from an EMBL/GenBank/DDBJ whole genome shotgun (WGS) entry which is preliminary data.</text>
</comment>
<accession>A0A482VUZ2</accession>
<name>A0A482VUZ2_ASBVE</name>